<protein>
    <submittedName>
        <fullName evidence="1">Galectin-4 isoform 2</fullName>
    </submittedName>
</protein>
<keyword evidence="2" id="KW-1185">Reference proteome</keyword>
<gene>
    <name evidence="1" type="ORF">LYPA_23C019271</name>
</gene>
<dbReference type="AlphaFoldDB" id="A0A485MG31"/>
<reference evidence="1 2" key="1">
    <citation type="submission" date="2019-01" db="EMBL/GenBank/DDBJ databases">
        <authorList>
            <person name="Alioto T."/>
            <person name="Alioto T."/>
        </authorList>
    </citation>
    <scope>NUCLEOTIDE SEQUENCE [LARGE SCALE GENOMIC DNA]</scope>
</reference>
<dbReference type="EMBL" id="CAAGRJ010001369">
    <property type="protein sequence ID" value="VFV19204.1"/>
    <property type="molecule type" value="Genomic_DNA"/>
</dbReference>
<dbReference type="Proteomes" id="UP000386466">
    <property type="component" value="Unassembled WGS sequence"/>
</dbReference>
<dbReference type="InterPro" id="IPR013320">
    <property type="entry name" value="ConA-like_dom_sf"/>
</dbReference>
<evidence type="ECO:0000313" key="2">
    <source>
        <dbReference type="Proteomes" id="UP000386466"/>
    </source>
</evidence>
<proteinExistence type="predicted"/>
<accession>A0A485MG31</accession>
<name>A0A485MG31_LYNPA</name>
<dbReference type="SUPFAM" id="SSF49899">
    <property type="entry name" value="Concanavalin A-like lectins/glucanases"/>
    <property type="match status" value="1"/>
</dbReference>
<sequence length="68" mass="7344">MAYVPAPGYQPTYNPTLPYNKPIPGGLCIGMSVYIQGVASEHMKRRPSSFLLGKGSSVPLHPMAKDQP</sequence>
<organism evidence="1 2">
    <name type="scientific">Lynx pardinus</name>
    <name type="common">Iberian lynx</name>
    <name type="synonym">Felis pardina</name>
    <dbReference type="NCBI Taxonomy" id="191816"/>
    <lineage>
        <taxon>Eukaryota</taxon>
        <taxon>Metazoa</taxon>
        <taxon>Chordata</taxon>
        <taxon>Craniata</taxon>
        <taxon>Vertebrata</taxon>
        <taxon>Euteleostomi</taxon>
        <taxon>Mammalia</taxon>
        <taxon>Eutheria</taxon>
        <taxon>Laurasiatheria</taxon>
        <taxon>Carnivora</taxon>
        <taxon>Feliformia</taxon>
        <taxon>Felidae</taxon>
        <taxon>Felinae</taxon>
        <taxon>Lynx</taxon>
    </lineage>
</organism>
<evidence type="ECO:0000313" key="1">
    <source>
        <dbReference type="EMBL" id="VFV19204.1"/>
    </source>
</evidence>
<dbReference type="Gene3D" id="2.60.120.200">
    <property type="match status" value="1"/>
</dbReference>